<keyword evidence="2" id="KW-1185">Reference proteome</keyword>
<evidence type="ECO:0000313" key="2">
    <source>
        <dbReference type="Proteomes" id="UP000053240"/>
    </source>
</evidence>
<accession>A0A194RK77</accession>
<dbReference type="Proteomes" id="UP000053240">
    <property type="component" value="Unassembled WGS sequence"/>
</dbReference>
<reference evidence="1 2" key="1">
    <citation type="journal article" date="2015" name="Nat. Commun.">
        <title>Outbred genome sequencing and CRISPR/Cas9 gene editing in butterflies.</title>
        <authorList>
            <person name="Li X."/>
            <person name="Fan D."/>
            <person name="Zhang W."/>
            <person name="Liu G."/>
            <person name="Zhang L."/>
            <person name="Zhao L."/>
            <person name="Fang X."/>
            <person name="Chen L."/>
            <person name="Dong Y."/>
            <person name="Chen Y."/>
            <person name="Ding Y."/>
            <person name="Zhao R."/>
            <person name="Feng M."/>
            <person name="Zhu Y."/>
            <person name="Feng Y."/>
            <person name="Jiang X."/>
            <person name="Zhu D."/>
            <person name="Xiang H."/>
            <person name="Feng X."/>
            <person name="Li S."/>
            <person name="Wang J."/>
            <person name="Zhang G."/>
            <person name="Kronforst M.R."/>
            <person name="Wang W."/>
        </authorList>
    </citation>
    <scope>NUCLEOTIDE SEQUENCE [LARGE SCALE GENOMIC DNA]</scope>
    <source>
        <strain evidence="1">Ya'a_city_454_Pm</strain>
        <tissue evidence="1">Whole body</tissue>
    </source>
</reference>
<gene>
    <name evidence="1" type="ORF">RR48_12086</name>
</gene>
<name>A0A194RK77_PAPMA</name>
<dbReference type="AlphaFoldDB" id="A0A194RK77"/>
<protein>
    <submittedName>
        <fullName evidence="1">Uncharacterized protein</fullName>
    </submittedName>
</protein>
<dbReference type="EMBL" id="KQ460045">
    <property type="protein sequence ID" value="KPJ18238.1"/>
    <property type="molecule type" value="Genomic_DNA"/>
</dbReference>
<proteinExistence type="predicted"/>
<evidence type="ECO:0000313" key="1">
    <source>
        <dbReference type="EMBL" id="KPJ18238.1"/>
    </source>
</evidence>
<sequence length="284" mass="32666">MIKRKSRTSYNKVEIPDETSFKDGYHAQCYKLFTAIKIPPDFQKPQKSEAECDNALQVSGDSKIYFSDSSSTTQVAGTIRDEPGVSNESEHEFEDSGDQFCAVDPLCDEVLPPVKCFICERARKRHRGREVPLAVNRFRTIDLIKSAATEHCDIVMLKKLSSFSKHYDIPYHKCCKDKYLRTISKGDESDFLKKRKASNTAYVMLCQILEEYCVENNEGILFDAVKKEYHNLLIEQCKLLSNSINSSSFSDRYLERKIMDTFKKKIKIICRGNQKFLVPFSALQ</sequence>
<dbReference type="InParanoid" id="A0A194RK77"/>
<organism evidence="1 2">
    <name type="scientific">Papilio machaon</name>
    <name type="common">Old World swallowtail butterfly</name>
    <dbReference type="NCBI Taxonomy" id="76193"/>
    <lineage>
        <taxon>Eukaryota</taxon>
        <taxon>Metazoa</taxon>
        <taxon>Ecdysozoa</taxon>
        <taxon>Arthropoda</taxon>
        <taxon>Hexapoda</taxon>
        <taxon>Insecta</taxon>
        <taxon>Pterygota</taxon>
        <taxon>Neoptera</taxon>
        <taxon>Endopterygota</taxon>
        <taxon>Lepidoptera</taxon>
        <taxon>Glossata</taxon>
        <taxon>Ditrysia</taxon>
        <taxon>Papilionoidea</taxon>
        <taxon>Papilionidae</taxon>
        <taxon>Papilioninae</taxon>
        <taxon>Papilio</taxon>
    </lineage>
</organism>